<accession>A0A0B4XHH3</accession>
<organism evidence="1 2">
    <name type="scientific">Rhizobium gallicum bv. gallicum R602sp</name>
    <dbReference type="NCBI Taxonomy" id="1041138"/>
    <lineage>
        <taxon>Bacteria</taxon>
        <taxon>Pseudomonadati</taxon>
        <taxon>Pseudomonadota</taxon>
        <taxon>Alphaproteobacteria</taxon>
        <taxon>Hyphomicrobiales</taxon>
        <taxon>Rhizobiaceae</taxon>
        <taxon>Rhizobium/Agrobacterium group</taxon>
        <taxon>Rhizobium</taxon>
    </lineage>
</organism>
<dbReference type="KEGG" id="rga:RGR602_PC02015"/>
<reference evidence="1 2" key="1">
    <citation type="submission" date="2013-11" db="EMBL/GenBank/DDBJ databases">
        <title>Complete genome sequence of Rhizobium gallicum bv. gallicum R602.</title>
        <authorList>
            <person name="Bustos P."/>
            <person name="Santamaria R.I."/>
            <person name="Lozano L."/>
            <person name="Acosta J.L."/>
            <person name="Ormeno-Orrillo E."/>
            <person name="Rogel M.A."/>
            <person name="Romero D."/>
            <person name="Cevallos M.A."/>
            <person name="Martinez-Romero E."/>
            <person name="Gonzalez V."/>
        </authorList>
    </citation>
    <scope>NUCLEOTIDE SEQUENCE [LARGE SCALE GENOMIC DNA]</scope>
    <source>
        <strain evidence="1 2">R602</strain>
        <plasmid evidence="1 2">pRgalR602c</plasmid>
    </source>
</reference>
<gene>
    <name evidence="1" type="ORF">RGR602_PC02015</name>
</gene>
<name>A0A0B4XHH3_9HYPH</name>
<dbReference type="Proteomes" id="UP000031368">
    <property type="component" value="Plasmid pRgalR602c"/>
</dbReference>
<keyword evidence="2" id="KW-1185">Reference proteome</keyword>
<evidence type="ECO:0000313" key="1">
    <source>
        <dbReference type="EMBL" id="AJD46038.1"/>
    </source>
</evidence>
<dbReference type="AlphaFoldDB" id="A0A0B4XHH3"/>
<geneLocation type="plasmid" evidence="1 2">
    <name>pRgalR602c</name>
</geneLocation>
<dbReference type="HOGENOM" id="CLU_3029243_0_0_5"/>
<keyword evidence="1" id="KW-0614">Plasmid</keyword>
<protein>
    <submittedName>
        <fullName evidence="1">Uncharacterized protein</fullName>
    </submittedName>
</protein>
<dbReference type="EMBL" id="CP006880">
    <property type="protein sequence ID" value="AJD46038.1"/>
    <property type="molecule type" value="Genomic_DNA"/>
</dbReference>
<sequence>MRALAIMEEHKMLFTIYFPSMIPGSTRSQWSLNSGAISSCSNRKRLWPFSDDDRR</sequence>
<evidence type="ECO:0000313" key="2">
    <source>
        <dbReference type="Proteomes" id="UP000031368"/>
    </source>
</evidence>
<proteinExistence type="predicted"/>